<organism evidence="2 3">
    <name type="scientific">Pauljensenia hongkongensis</name>
    <dbReference type="NCBI Taxonomy" id="178339"/>
    <lineage>
        <taxon>Bacteria</taxon>
        <taxon>Bacillati</taxon>
        <taxon>Actinomycetota</taxon>
        <taxon>Actinomycetes</taxon>
        <taxon>Actinomycetales</taxon>
        <taxon>Actinomycetaceae</taxon>
        <taxon>Pauljensenia</taxon>
    </lineage>
</organism>
<evidence type="ECO:0000313" key="2">
    <source>
        <dbReference type="EMBL" id="AOS46604.1"/>
    </source>
</evidence>
<dbReference type="Gene3D" id="3.20.20.100">
    <property type="entry name" value="NADP-dependent oxidoreductase domain"/>
    <property type="match status" value="1"/>
</dbReference>
<dbReference type="RefSeq" id="WP_009399931.1">
    <property type="nucleotide sequence ID" value="NZ_CP017298.1"/>
</dbReference>
<evidence type="ECO:0000313" key="3">
    <source>
        <dbReference type="Proteomes" id="UP000095214"/>
    </source>
</evidence>
<dbReference type="OrthoDB" id="9768793at2"/>
<dbReference type="PANTHER" id="PTHR43364:SF18">
    <property type="entry name" value="OXIDOREDUCTASE"/>
    <property type="match status" value="1"/>
</dbReference>
<evidence type="ECO:0000259" key="1">
    <source>
        <dbReference type="Pfam" id="PF00248"/>
    </source>
</evidence>
<accession>A0A1D8B0H5</accession>
<name>A0A1D8B0H5_9ACTO</name>
<dbReference type="InterPro" id="IPR050523">
    <property type="entry name" value="AKR_Detox_Biosynth"/>
</dbReference>
<dbReference type="InterPro" id="IPR023210">
    <property type="entry name" value="NADP_OxRdtase_dom"/>
</dbReference>
<keyword evidence="3" id="KW-1185">Reference proteome</keyword>
<dbReference type="STRING" id="178339.BH719_00800"/>
<feature type="domain" description="NADP-dependent oxidoreductase" evidence="1">
    <location>
        <begin position="16"/>
        <end position="291"/>
    </location>
</feature>
<sequence>MVTTFCGRSGLRVSSIGLGTLTWGRDTDAAEACEMLARFVDAGGNLVECSPMHGEGRATDVLAEAVAAVGRHRVVLAWRGASRPDADSWRPAGGRGDMLRSLDDALQRLGSDFVDVWLVSPEAGVPLEETLSAAEHAHRTGRARYIGMASSRTWDIAEAVTRGAMPGGAPITAVEAPLSLVDTRLAGLVAELEDRGIGFFAASPLAGGALTGKYRHSTPPDSRAASPHLRHLVEPHFTAAARGVIEATVRAAEGLDRTAADVACAWASGYPGVSSAIIGPRTTRQLDAVLEREAPLPVPIRQVLNEVAGLR</sequence>
<dbReference type="KEGG" id="phon:BH719_00800"/>
<dbReference type="EMBL" id="CP017298">
    <property type="protein sequence ID" value="AOS46604.1"/>
    <property type="molecule type" value="Genomic_DNA"/>
</dbReference>
<dbReference type="AlphaFoldDB" id="A0A1D8B0H5"/>
<proteinExistence type="predicted"/>
<dbReference type="SUPFAM" id="SSF51430">
    <property type="entry name" value="NAD(P)-linked oxidoreductase"/>
    <property type="match status" value="1"/>
</dbReference>
<dbReference type="Pfam" id="PF00248">
    <property type="entry name" value="Aldo_ket_red"/>
    <property type="match status" value="1"/>
</dbReference>
<reference evidence="2 3" key="1">
    <citation type="submission" date="2016-09" db="EMBL/GenBank/DDBJ databases">
        <title>Complete genome sequence of Actinomyces hongkongensis HKU8.</title>
        <authorList>
            <person name="Gao Y.-X."/>
            <person name="Zhou Y.-Y."/>
            <person name="Xie Y."/>
            <person name="Wang M."/>
            <person name="Wang S.-J."/>
            <person name="Shen S.-G."/>
        </authorList>
    </citation>
    <scope>NUCLEOTIDE SEQUENCE [LARGE SCALE GENOMIC DNA]</scope>
    <source>
        <strain evidence="2 3">HKU8</strain>
    </source>
</reference>
<dbReference type="Proteomes" id="UP000095214">
    <property type="component" value="Chromosome"/>
</dbReference>
<dbReference type="InterPro" id="IPR036812">
    <property type="entry name" value="NAD(P)_OxRdtase_dom_sf"/>
</dbReference>
<dbReference type="GO" id="GO:0005829">
    <property type="term" value="C:cytosol"/>
    <property type="evidence" value="ECO:0007669"/>
    <property type="project" value="TreeGrafter"/>
</dbReference>
<dbReference type="PANTHER" id="PTHR43364">
    <property type="entry name" value="NADH-SPECIFIC METHYLGLYOXAL REDUCTASE-RELATED"/>
    <property type="match status" value="1"/>
</dbReference>
<gene>
    <name evidence="2" type="ORF">BH719_00800</name>
</gene>
<protein>
    <submittedName>
        <fullName evidence="2">Aldo/keto reductase</fullName>
    </submittedName>
</protein>